<feature type="compositionally biased region" description="Polar residues" evidence="12">
    <location>
        <begin position="86"/>
        <end position="102"/>
    </location>
</feature>
<keyword evidence="2 10" id="KW-0158">Chromosome</keyword>
<dbReference type="GO" id="GO:0005634">
    <property type="term" value="C:nucleus"/>
    <property type="evidence" value="ECO:0007669"/>
    <property type="project" value="UniProtKB-SubCell"/>
</dbReference>
<evidence type="ECO:0000259" key="13">
    <source>
        <dbReference type="Pfam" id="PF03801"/>
    </source>
</evidence>
<evidence type="ECO:0000256" key="1">
    <source>
        <dbReference type="ARBA" id="ARBA00007050"/>
    </source>
</evidence>
<evidence type="ECO:0000256" key="9">
    <source>
        <dbReference type="ARBA" id="ARBA00023328"/>
    </source>
</evidence>
<dbReference type="PANTHER" id="PTHR10643">
    <property type="entry name" value="KINETOCHORE PROTEIN NDC80"/>
    <property type="match status" value="1"/>
</dbReference>
<feature type="coiled-coil region" evidence="11">
    <location>
        <begin position="533"/>
        <end position="597"/>
    </location>
</feature>
<keyword evidence="4 10" id="KW-0498">Mitosis</keyword>
<keyword evidence="15" id="KW-1185">Reference proteome</keyword>
<feature type="coiled-coil region" evidence="11">
    <location>
        <begin position="309"/>
        <end position="385"/>
    </location>
</feature>
<dbReference type="GeneID" id="106661062"/>
<dbReference type="GO" id="GO:0051301">
    <property type="term" value="P:cell division"/>
    <property type="evidence" value="ECO:0007669"/>
    <property type="project" value="UniProtKB-UniRule"/>
</dbReference>
<dbReference type="EnsemblMetazoa" id="XM_014384188.2">
    <property type="protein sequence ID" value="XP_014239674.1"/>
    <property type="gene ID" value="LOC106661062"/>
</dbReference>
<evidence type="ECO:0000256" key="7">
    <source>
        <dbReference type="ARBA" id="ARBA00023242"/>
    </source>
</evidence>
<feature type="compositionally biased region" description="Basic and acidic residues" evidence="12">
    <location>
        <begin position="22"/>
        <end position="34"/>
    </location>
</feature>
<comment type="similarity">
    <text evidence="1 10">Belongs to the NDC80/HEC1 family.</text>
</comment>
<sequence>MKKASLGRRSSVTMRGNSRLSSTKDFESARKERTSGIPVRASSYDSINVARMPGSAVSSRSKSSTRMGEMTPQSERRQTFTDRPSRANTLSTNSSRMSSMGGTKSKRDNRPLQDKEWQMMAKEKIEYFLSTVPEGHNILMTLGVNGSIKPLSLRLFIELVNYLLQCLDSSISIDKQNYITELQFICKKMSYRGKVEKSWLISVNTPHSWMHALGLLHFLTTCVECINQNPINLLFPSNFEGEDVGDFWNFKEMIPYLLESYNLLLSNSPHYEKLQQQLDEKIIRIHTEDNILDKLKIVEAEMYAIEEKYEEIAMQKHTLYDNVVQLEEEIPGIDVQIEHHKTNIETLKARNSQVKENIEYKEKRVEQLREELEMKKNEKSVILKMVKEQRISHTDIENLKRIQSAVQQEIEVDRKYILDYEELLFNEDLKVAKLKTELEDNIRNYNINLAKCLMVEPELDKAVLENVVNKLDLENFLSVQNVLMHLKHKYSESYSITEAKVKETEDKITEALSVINKLEKCCEEKMSTLNSLKSIMEETKIAQEKKLEELNLKLEEYVTKQKDLKRKELTKQSAENLEDLLAVVNEKKKKVENIKKTMNFFVERATCIIGQLKTKFYDKYTI</sequence>
<evidence type="ECO:0000256" key="11">
    <source>
        <dbReference type="SAM" id="Coils"/>
    </source>
</evidence>
<dbReference type="PANTHER" id="PTHR10643:SF2">
    <property type="entry name" value="KINETOCHORE PROTEIN NDC80 HOMOLOG"/>
    <property type="match status" value="1"/>
</dbReference>
<protein>
    <recommendedName>
        <fullName evidence="10">Kinetochore protein NDC80</fullName>
    </recommendedName>
</protein>
<proteinExistence type="inferred from homology"/>
<dbReference type="AlphaFoldDB" id="A0A8I6R6Q3"/>
<keyword evidence="9 10" id="KW-0137">Centromere</keyword>
<feature type="compositionally biased region" description="Low complexity" evidence="12">
    <location>
        <begin position="55"/>
        <end position="64"/>
    </location>
</feature>
<comment type="function">
    <text evidence="10">Acts as a component of the essential kinetochore-associated NDC80 complex, which is required for chromosome segregation and spindle checkpoint activity.</text>
</comment>
<dbReference type="InterPro" id="IPR055260">
    <property type="entry name" value="Ndc80_CH"/>
</dbReference>
<evidence type="ECO:0000256" key="10">
    <source>
        <dbReference type="RuleBase" id="RU368072"/>
    </source>
</evidence>
<dbReference type="GO" id="GO:0031262">
    <property type="term" value="C:Ndc80 complex"/>
    <property type="evidence" value="ECO:0007669"/>
    <property type="project" value="UniProtKB-UniRule"/>
</dbReference>
<accession>A0A8I6R6Q3</accession>
<dbReference type="OrthoDB" id="7459479at2759"/>
<dbReference type="Proteomes" id="UP000494040">
    <property type="component" value="Unassembled WGS sequence"/>
</dbReference>
<dbReference type="OMA" id="NKSWLMT"/>
<keyword evidence="5 10" id="KW-0995">Kinetochore</keyword>
<dbReference type="KEGG" id="clec:106661062"/>
<evidence type="ECO:0000313" key="15">
    <source>
        <dbReference type="Proteomes" id="UP000494040"/>
    </source>
</evidence>
<feature type="compositionally biased region" description="Basic and acidic residues" evidence="12">
    <location>
        <begin position="74"/>
        <end position="85"/>
    </location>
</feature>
<keyword evidence="3 10" id="KW-0132">Cell division</keyword>
<dbReference type="RefSeq" id="XP_014239676.1">
    <property type="nucleotide sequence ID" value="XM_014384190.2"/>
</dbReference>
<evidence type="ECO:0000256" key="4">
    <source>
        <dbReference type="ARBA" id="ARBA00022776"/>
    </source>
</evidence>
<evidence type="ECO:0000256" key="5">
    <source>
        <dbReference type="ARBA" id="ARBA00022838"/>
    </source>
</evidence>
<evidence type="ECO:0000256" key="12">
    <source>
        <dbReference type="SAM" id="MobiDB-lite"/>
    </source>
</evidence>
<dbReference type="InterPro" id="IPR038273">
    <property type="entry name" value="Ndc80_sf"/>
</dbReference>
<keyword evidence="7 10" id="KW-0539">Nucleus</keyword>
<name>A0A8I6R6Q3_CIMLE</name>
<comment type="subunit">
    <text evidence="10">Component of the NDC80 complex.</text>
</comment>
<evidence type="ECO:0000256" key="8">
    <source>
        <dbReference type="ARBA" id="ARBA00023306"/>
    </source>
</evidence>
<feature type="compositionally biased region" description="Polar residues" evidence="12">
    <location>
        <begin position="8"/>
        <end position="21"/>
    </location>
</feature>
<feature type="domain" description="Kinetochore protein Ndc80 CH" evidence="13">
    <location>
        <begin position="92"/>
        <end position="228"/>
    </location>
</feature>
<dbReference type="GO" id="GO:0051315">
    <property type="term" value="P:attachment of mitotic spindle microtubules to kinetochore"/>
    <property type="evidence" value="ECO:0007669"/>
    <property type="project" value="UniProtKB-UniRule"/>
</dbReference>
<evidence type="ECO:0000256" key="2">
    <source>
        <dbReference type="ARBA" id="ARBA00022454"/>
    </source>
</evidence>
<dbReference type="InterPro" id="IPR005550">
    <property type="entry name" value="Kinetochore_Ndc80"/>
</dbReference>
<dbReference type="EnsemblMetazoa" id="XM_014384190.2">
    <property type="protein sequence ID" value="XP_014239676.1"/>
    <property type="gene ID" value="LOC106661062"/>
</dbReference>
<organism evidence="14 15">
    <name type="scientific">Cimex lectularius</name>
    <name type="common">Bed bug</name>
    <name type="synonym">Acanthia lectularia</name>
    <dbReference type="NCBI Taxonomy" id="79782"/>
    <lineage>
        <taxon>Eukaryota</taxon>
        <taxon>Metazoa</taxon>
        <taxon>Ecdysozoa</taxon>
        <taxon>Arthropoda</taxon>
        <taxon>Hexapoda</taxon>
        <taxon>Insecta</taxon>
        <taxon>Pterygota</taxon>
        <taxon>Neoptera</taxon>
        <taxon>Paraneoptera</taxon>
        <taxon>Hemiptera</taxon>
        <taxon>Heteroptera</taxon>
        <taxon>Panheteroptera</taxon>
        <taxon>Cimicomorpha</taxon>
        <taxon>Cimicidae</taxon>
        <taxon>Cimex</taxon>
    </lineage>
</organism>
<keyword evidence="6 11" id="KW-0175">Coiled coil</keyword>
<dbReference type="Gene3D" id="1.10.418.30">
    <property type="entry name" value="Ncd80 complex, Ncd80 subunit"/>
    <property type="match status" value="1"/>
</dbReference>
<reference evidence="14" key="1">
    <citation type="submission" date="2022-01" db="UniProtKB">
        <authorList>
            <consortium name="EnsemblMetazoa"/>
        </authorList>
    </citation>
    <scope>IDENTIFICATION</scope>
</reference>
<dbReference type="RefSeq" id="XP_014239674.1">
    <property type="nucleotide sequence ID" value="XM_014384188.2"/>
</dbReference>
<comment type="subcellular location">
    <subcellularLocation>
        <location evidence="10">Chromosome</location>
        <location evidence="10">Centromere</location>
        <location evidence="10">Kinetochore</location>
    </subcellularLocation>
    <subcellularLocation>
        <location evidence="10">Nucleus</location>
    </subcellularLocation>
</comment>
<evidence type="ECO:0000313" key="14">
    <source>
        <dbReference type="EnsemblMetazoa" id="XP_014239676.1"/>
    </source>
</evidence>
<keyword evidence="8 10" id="KW-0131">Cell cycle</keyword>
<dbReference type="Pfam" id="PF03801">
    <property type="entry name" value="Ndc80_HEC"/>
    <property type="match status" value="1"/>
</dbReference>
<feature type="region of interest" description="Disordered" evidence="12">
    <location>
        <begin position="1"/>
        <end position="112"/>
    </location>
</feature>
<evidence type="ECO:0000256" key="3">
    <source>
        <dbReference type="ARBA" id="ARBA00022618"/>
    </source>
</evidence>
<evidence type="ECO:0000256" key="6">
    <source>
        <dbReference type="ARBA" id="ARBA00023054"/>
    </source>
</evidence>